<dbReference type="CDD" id="cd03442">
    <property type="entry name" value="BFIT_BACH"/>
    <property type="match status" value="1"/>
</dbReference>
<dbReference type="InterPro" id="IPR033120">
    <property type="entry name" value="HOTDOG_ACOT"/>
</dbReference>
<dbReference type="SUPFAM" id="SSF54637">
    <property type="entry name" value="Thioesterase/thiol ester dehydrase-isomerase"/>
    <property type="match status" value="1"/>
</dbReference>
<dbReference type="InterPro" id="IPR006683">
    <property type="entry name" value="Thioestr_dom"/>
</dbReference>
<dbReference type="EMBL" id="QURW01000018">
    <property type="protein sequence ID" value="RQD86397.1"/>
    <property type="molecule type" value="Genomic_DNA"/>
</dbReference>
<comment type="caution">
    <text evidence="3">The sequence shown here is derived from an EMBL/GenBank/DDBJ whole genome shotgun (WGS) entry which is preliminary data.</text>
</comment>
<dbReference type="PANTHER" id="PTHR11049">
    <property type="entry name" value="ACYL COENZYME A THIOESTER HYDROLASE"/>
    <property type="match status" value="1"/>
</dbReference>
<dbReference type="PANTHER" id="PTHR11049:SF5">
    <property type="entry name" value="ACYL-COA THIOESTER HYDROLASE YCIA"/>
    <property type="match status" value="1"/>
</dbReference>
<evidence type="ECO:0000256" key="1">
    <source>
        <dbReference type="ARBA" id="ARBA00010458"/>
    </source>
</evidence>
<comment type="similarity">
    <text evidence="1">Belongs to the acyl coenzyme A hydrolase family.</text>
</comment>
<dbReference type="AlphaFoldDB" id="A0A424YZ65"/>
<sequence length="138" mass="14853">MKDMGEPKLKIVAMPSDTNPAGNIFGGWILSQIDLAGAIAARELSPERVVTISMDKVVFKEPVFVGDVISCYSKITSVGHTSINVAVEVIAQRVDSQGCTCCINVTSALVTYVSVTREGKKKAINEELKRIHGFLNNA</sequence>
<gene>
    <name evidence="3" type="ORF">DZD40_06655</name>
</gene>
<dbReference type="InterPro" id="IPR029069">
    <property type="entry name" value="HotDog_dom_sf"/>
</dbReference>
<organism evidence="3 4">
    <name type="scientific">Campylobacter hepaticus</name>
    <dbReference type="NCBI Taxonomy" id="1813019"/>
    <lineage>
        <taxon>Bacteria</taxon>
        <taxon>Pseudomonadati</taxon>
        <taxon>Campylobacterota</taxon>
        <taxon>Epsilonproteobacteria</taxon>
        <taxon>Campylobacterales</taxon>
        <taxon>Campylobacteraceae</taxon>
        <taxon>Campylobacter</taxon>
    </lineage>
</organism>
<accession>A0A424YZ65</accession>
<proteinExistence type="inferred from homology"/>
<name>A0A424YZ65_9BACT</name>
<dbReference type="Pfam" id="PF03061">
    <property type="entry name" value="4HBT"/>
    <property type="match status" value="1"/>
</dbReference>
<reference evidence="3 4" key="1">
    <citation type="submission" date="2018-08" db="EMBL/GenBank/DDBJ databases">
        <title>Survival mechanisms of Campylobacter hepaticus identified by genomic analysis and comparative transcriptomic analysis of in vivo and in vitro derived bacteria.</title>
        <authorList>
            <person name="Van T.T.H."/>
            <person name="Moore R.J."/>
        </authorList>
    </citation>
    <scope>NUCLEOTIDE SEQUENCE [LARGE SCALE GENOMIC DNA]</scope>
    <source>
        <strain evidence="3 4">54L</strain>
    </source>
</reference>
<dbReference type="Proteomes" id="UP000286095">
    <property type="component" value="Unassembled WGS sequence"/>
</dbReference>
<keyword evidence="2" id="KW-0378">Hydrolase</keyword>
<dbReference type="GO" id="GO:0009062">
    <property type="term" value="P:fatty acid catabolic process"/>
    <property type="evidence" value="ECO:0007669"/>
    <property type="project" value="TreeGrafter"/>
</dbReference>
<dbReference type="Gene3D" id="3.10.129.10">
    <property type="entry name" value="Hotdog Thioesterase"/>
    <property type="match status" value="1"/>
</dbReference>
<dbReference type="PROSITE" id="PS51770">
    <property type="entry name" value="HOTDOG_ACOT"/>
    <property type="match status" value="1"/>
</dbReference>
<dbReference type="GO" id="GO:0005829">
    <property type="term" value="C:cytosol"/>
    <property type="evidence" value="ECO:0007669"/>
    <property type="project" value="TreeGrafter"/>
</dbReference>
<evidence type="ECO:0000313" key="4">
    <source>
        <dbReference type="Proteomes" id="UP000286095"/>
    </source>
</evidence>
<evidence type="ECO:0000313" key="3">
    <source>
        <dbReference type="EMBL" id="RQD86397.1"/>
    </source>
</evidence>
<dbReference type="RefSeq" id="WP_124134630.1">
    <property type="nucleotide sequence ID" value="NZ_CP065357.1"/>
</dbReference>
<protein>
    <submittedName>
        <fullName evidence="3">Acyl-CoA thioesterase</fullName>
    </submittedName>
</protein>
<dbReference type="GO" id="GO:0052816">
    <property type="term" value="F:long-chain fatty acyl-CoA hydrolase activity"/>
    <property type="evidence" value="ECO:0007669"/>
    <property type="project" value="TreeGrafter"/>
</dbReference>
<dbReference type="InterPro" id="IPR040170">
    <property type="entry name" value="Cytosol_ACT"/>
</dbReference>
<dbReference type="GO" id="GO:0006637">
    <property type="term" value="P:acyl-CoA metabolic process"/>
    <property type="evidence" value="ECO:0007669"/>
    <property type="project" value="TreeGrafter"/>
</dbReference>
<evidence type="ECO:0000256" key="2">
    <source>
        <dbReference type="ARBA" id="ARBA00022801"/>
    </source>
</evidence>